<dbReference type="AlphaFoldDB" id="A0A6I2L2P2"/>
<feature type="transmembrane region" description="Helical" evidence="1">
    <location>
        <begin position="132"/>
        <end position="152"/>
    </location>
</feature>
<sequence length="162" mass="17992">MMMVNELFFRRTEFMQGIGWIYLPAGTRLLCVLMFGWTGALGLLIAGWLACYWYYFPGELLRATSGAICGALGPYLIYLIAQQRWGLRSSLSKLTPQRLLICALGCAFASPLLHHLWFALHGELGLLPGFPVMFIGDLMGSLIVVYTAKYALSLLPLPQGAR</sequence>
<dbReference type="RefSeq" id="WP_154377977.1">
    <property type="nucleotide sequence ID" value="NZ_WKJK01000008.1"/>
</dbReference>
<evidence type="ECO:0008006" key="4">
    <source>
        <dbReference type="Google" id="ProtNLM"/>
    </source>
</evidence>
<comment type="caution">
    <text evidence="2">The sequence shown here is derived from an EMBL/GenBank/DDBJ whole genome shotgun (WGS) entry which is preliminary data.</text>
</comment>
<dbReference type="Proteomes" id="UP000433309">
    <property type="component" value="Unassembled WGS sequence"/>
</dbReference>
<accession>A0A6I2L2P2</accession>
<keyword evidence="1" id="KW-0472">Membrane</keyword>
<name>A0A6I2L2P2_9BURK</name>
<evidence type="ECO:0000313" key="3">
    <source>
        <dbReference type="Proteomes" id="UP000433309"/>
    </source>
</evidence>
<organism evidence="2 3">
    <name type="scientific">Duganella guangzhouensis</name>
    <dbReference type="NCBI Taxonomy" id="2666084"/>
    <lineage>
        <taxon>Bacteria</taxon>
        <taxon>Pseudomonadati</taxon>
        <taxon>Pseudomonadota</taxon>
        <taxon>Betaproteobacteria</taxon>
        <taxon>Burkholderiales</taxon>
        <taxon>Oxalobacteraceae</taxon>
        <taxon>Telluria group</taxon>
        <taxon>Duganella</taxon>
    </lineage>
</organism>
<reference evidence="2 3" key="1">
    <citation type="submission" date="2019-11" db="EMBL/GenBank/DDBJ databases">
        <title>Novel species isolated from a subtropical stream in China.</title>
        <authorList>
            <person name="Lu H."/>
        </authorList>
    </citation>
    <scope>NUCLEOTIDE SEQUENCE [LARGE SCALE GENOMIC DNA]</scope>
    <source>
        <strain evidence="2 3">FT80W</strain>
    </source>
</reference>
<evidence type="ECO:0000256" key="1">
    <source>
        <dbReference type="SAM" id="Phobius"/>
    </source>
</evidence>
<feature type="transmembrane region" description="Helical" evidence="1">
    <location>
        <begin position="61"/>
        <end position="78"/>
    </location>
</feature>
<protein>
    <recommendedName>
        <fullName evidence="4">MASE1 domain-containing protein</fullName>
    </recommendedName>
</protein>
<keyword evidence="1" id="KW-1133">Transmembrane helix</keyword>
<evidence type="ECO:0000313" key="2">
    <source>
        <dbReference type="EMBL" id="MRW91497.1"/>
    </source>
</evidence>
<gene>
    <name evidence="2" type="ORF">GJ699_16005</name>
</gene>
<dbReference type="EMBL" id="WKJK01000008">
    <property type="protein sequence ID" value="MRW91497.1"/>
    <property type="molecule type" value="Genomic_DNA"/>
</dbReference>
<proteinExistence type="predicted"/>
<feature type="transmembrane region" description="Helical" evidence="1">
    <location>
        <begin position="99"/>
        <end position="120"/>
    </location>
</feature>
<keyword evidence="3" id="KW-1185">Reference proteome</keyword>
<feature type="transmembrane region" description="Helical" evidence="1">
    <location>
        <begin position="29"/>
        <end position="55"/>
    </location>
</feature>
<keyword evidence="1" id="KW-0812">Transmembrane</keyword>